<keyword evidence="5" id="KW-1185">Reference proteome</keyword>
<feature type="compositionally biased region" description="Gly residues" evidence="2">
    <location>
        <begin position="198"/>
        <end position="207"/>
    </location>
</feature>
<feature type="compositionally biased region" description="Low complexity" evidence="2">
    <location>
        <begin position="208"/>
        <end position="228"/>
    </location>
</feature>
<comment type="caution">
    <text evidence="4">The sequence shown here is derived from an EMBL/GenBank/DDBJ whole genome shotgun (WGS) entry which is preliminary data.</text>
</comment>
<feature type="transmembrane region" description="Helical" evidence="3">
    <location>
        <begin position="20"/>
        <end position="47"/>
    </location>
</feature>
<evidence type="ECO:0000313" key="5">
    <source>
        <dbReference type="Proteomes" id="UP000355283"/>
    </source>
</evidence>
<evidence type="ECO:0008006" key="6">
    <source>
        <dbReference type="Google" id="ProtNLM"/>
    </source>
</evidence>
<feature type="compositionally biased region" description="Low complexity" evidence="2">
    <location>
        <begin position="149"/>
        <end position="161"/>
    </location>
</feature>
<dbReference type="EMBL" id="SDOX01000172">
    <property type="protein sequence ID" value="TFJ80320.1"/>
    <property type="molecule type" value="Genomic_DNA"/>
</dbReference>
<evidence type="ECO:0000256" key="1">
    <source>
        <dbReference type="SAM" id="Coils"/>
    </source>
</evidence>
<keyword evidence="3" id="KW-1133">Transmembrane helix</keyword>
<protein>
    <recommendedName>
        <fullName evidence="6">Nucleoporin NSP1-like C-terminal domain-containing protein</fullName>
    </recommendedName>
</protein>
<evidence type="ECO:0000256" key="2">
    <source>
        <dbReference type="SAM" id="MobiDB-lite"/>
    </source>
</evidence>
<organism evidence="4 5">
    <name type="scientific">Nannochloropsis salina CCMP1776</name>
    <dbReference type="NCBI Taxonomy" id="1027361"/>
    <lineage>
        <taxon>Eukaryota</taxon>
        <taxon>Sar</taxon>
        <taxon>Stramenopiles</taxon>
        <taxon>Ochrophyta</taxon>
        <taxon>Eustigmatophyceae</taxon>
        <taxon>Eustigmatales</taxon>
        <taxon>Monodopsidaceae</taxon>
        <taxon>Microchloropsis</taxon>
        <taxon>Microchloropsis salina</taxon>
    </lineage>
</organism>
<accession>A0A4D9CMH7</accession>
<feature type="compositionally biased region" description="Basic and acidic residues" evidence="2">
    <location>
        <begin position="276"/>
        <end position="288"/>
    </location>
</feature>
<keyword evidence="3" id="KW-0812">Transmembrane</keyword>
<sequence>MWPEENDADPRSLRERLQDFGLAGIASYIASEVLFWFISLPIGIVAFHQSTGEWLDLSTSDGQAKVAAFSAGFLTFARVALPLRAGVAFALAPALNKYLLSNMQPPSSTQGGSNPAPSSFQFGGSGVPASTPASSFSFLPPSSAPAPAPASTTSAPSPFSFGGLGGSGGGSTAGAKATATSTGGASTSAPAPSPFAFGGLGGSGGSGSAPSSGTSTSAQGATSSTPAPVSFSFGGLGGRNDRAPSTTRNVASAALVPRTEATTPGGALAATSQVEKPADREAEADKSRLPALHASLHQAFKEEEEGRRFAIEFQGTSLAQIHAELMLCLEEDLARHEREQAEIARMEAEVEDARRSAREGEEMVREVSSAWEAVWREVMRVEGKQAAIEAELRELEAMMEEKGDRWQQRAIQQGGEGRLFRDQGGMEERVAMHQLAVRVDDRLRRVLTRIRELSNQVGGALEKRLSDESPVANMVRIMNVHQHALEWVTRTAESLEKDGKEVEWRVKTTAKLPRLQENGSDGRY</sequence>
<feature type="compositionally biased region" description="Polar residues" evidence="2">
    <location>
        <begin position="105"/>
        <end position="122"/>
    </location>
</feature>
<keyword evidence="3" id="KW-0472">Membrane</keyword>
<dbReference type="AlphaFoldDB" id="A0A4D9CMH7"/>
<feature type="coiled-coil region" evidence="1">
    <location>
        <begin position="329"/>
        <end position="405"/>
    </location>
</feature>
<feature type="region of interest" description="Disordered" evidence="2">
    <location>
        <begin position="105"/>
        <end position="288"/>
    </location>
</feature>
<name>A0A4D9CMH7_9STRA</name>
<reference evidence="4 5" key="1">
    <citation type="submission" date="2019-01" db="EMBL/GenBank/DDBJ databases">
        <title>Nuclear Genome Assembly of the Microalgal Biofuel strain Nannochloropsis salina CCMP1776.</title>
        <authorList>
            <person name="Hovde B."/>
        </authorList>
    </citation>
    <scope>NUCLEOTIDE SEQUENCE [LARGE SCALE GENOMIC DNA]</scope>
    <source>
        <strain evidence="4 5">CCMP1776</strain>
    </source>
</reference>
<feature type="compositionally biased region" description="Low complexity" evidence="2">
    <location>
        <begin position="173"/>
        <end position="197"/>
    </location>
</feature>
<evidence type="ECO:0000313" key="4">
    <source>
        <dbReference type="EMBL" id="TFJ80320.1"/>
    </source>
</evidence>
<dbReference type="Proteomes" id="UP000355283">
    <property type="component" value="Unassembled WGS sequence"/>
</dbReference>
<feature type="compositionally biased region" description="Gly residues" evidence="2">
    <location>
        <begin position="162"/>
        <end position="172"/>
    </location>
</feature>
<evidence type="ECO:0000256" key="3">
    <source>
        <dbReference type="SAM" id="Phobius"/>
    </source>
</evidence>
<gene>
    <name evidence="4" type="ORF">NSK_008325</name>
</gene>
<feature type="compositionally biased region" description="Low complexity" evidence="2">
    <location>
        <begin position="128"/>
        <end position="141"/>
    </location>
</feature>
<dbReference type="OrthoDB" id="201045at2759"/>
<keyword evidence="1" id="KW-0175">Coiled coil</keyword>
<proteinExistence type="predicted"/>